<evidence type="ECO:0000313" key="8">
    <source>
        <dbReference type="Proteomes" id="UP001174934"/>
    </source>
</evidence>
<dbReference type="AlphaFoldDB" id="A0AA40BVN6"/>
<keyword evidence="2" id="KW-0285">Flavoprotein</keyword>
<dbReference type="SUPFAM" id="SSF56176">
    <property type="entry name" value="FAD-binding/transporter-associated domain-like"/>
    <property type="match status" value="1"/>
</dbReference>
<feature type="domain" description="FAD-binding PCMH-type" evidence="6">
    <location>
        <begin position="78"/>
        <end position="249"/>
    </location>
</feature>
<proteinExistence type="inferred from homology"/>
<feature type="chain" id="PRO_5041435304" description="FAD-binding PCMH-type domain-containing protein" evidence="5">
    <location>
        <begin position="22"/>
        <end position="510"/>
    </location>
</feature>
<dbReference type="GO" id="GO:0016491">
    <property type="term" value="F:oxidoreductase activity"/>
    <property type="evidence" value="ECO:0007669"/>
    <property type="project" value="UniProtKB-KW"/>
</dbReference>
<dbReference type="Proteomes" id="UP001174934">
    <property type="component" value="Unassembled WGS sequence"/>
</dbReference>
<dbReference type="InterPro" id="IPR050416">
    <property type="entry name" value="FAD-linked_Oxidoreductase"/>
</dbReference>
<dbReference type="PANTHER" id="PTHR42973:SF13">
    <property type="entry name" value="FAD-BINDING PCMH-TYPE DOMAIN-CONTAINING PROTEIN"/>
    <property type="match status" value="1"/>
</dbReference>
<organism evidence="7 8">
    <name type="scientific">Bombardia bombarda</name>
    <dbReference type="NCBI Taxonomy" id="252184"/>
    <lineage>
        <taxon>Eukaryota</taxon>
        <taxon>Fungi</taxon>
        <taxon>Dikarya</taxon>
        <taxon>Ascomycota</taxon>
        <taxon>Pezizomycotina</taxon>
        <taxon>Sordariomycetes</taxon>
        <taxon>Sordariomycetidae</taxon>
        <taxon>Sordariales</taxon>
        <taxon>Lasiosphaeriaceae</taxon>
        <taxon>Bombardia</taxon>
    </lineage>
</organism>
<evidence type="ECO:0000256" key="1">
    <source>
        <dbReference type="ARBA" id="ARBA00005466"/>
    </source>
</evidence>
<dbReference type="InterPro" id="IPR016169">
    <property type="entry name" value="FAD-bd_PCMH_sub2"/>
</dbReference>
<keyword evidence="5" id="KW-0732">Signal</keyword>
<dbReference type="EMBL" id="JAULSR010000007">
    <property type="protein sequence ID" value="KAK0615335.1"/>
    <property type="molecule type" value="Genomic_DNA"/>
</dbReference>
<feature type="signal peptide" evidence="5">
    <location>
        <begin position="1"/>
        <end position="21"/>
    </location>
</feature>
<dbReference type="Gene3D" id="3.30.465.10">
    <property type="match status" value="1"/>
</dbReference>
<dbReference type="PROSITE" id="PS51387">
    <property type="entry name" value="FAD_PCMH"/>
    <property type="match status" value="1"/>
</dbReference>
<evidence type="ECO:0000256" key="4">
    <source>
        <dbReference type="ARBA" id="ARBA00023002"/>
    </source>
</evidence>
<accession>A0AA40BVN6</accession>
<dbReference type="InterPro" id="IPR036318">
    <property type="entry name" value="FAD-bd_PCMH-like_sf"/>
</dbReference>
<evidence type="ECO:0000313" key="7">
    <source>
        <dbReference type="EMBL" id="KAK0615335.1"/>
    </source>
</evidence>
<sequence length="510" mass="54186">MVFSTLFSAALGLAFVPSTLGGVLPICPRDVAAVCSSLNTNFGTSIAQSTEPEYAGLRTENCVPQSPFLYRPHRSETAWRTPACIFRPSSASDLQDVVTVLVGSNTPFAIRSGGHSPDPHAANIDGGVLIDLSLFNTVTYDAINNVAVIGAGLRWGEVYSQLALHNVTVVGGRVLDVGVGGLLLGSGLSYLSDLYGLACDNVVNFEVVLADGSLVNANAVDNPELFWSLKGGGNNFGIVTAFTLTTIADRQVWGGLKLYDIEYLPDLYTAMLEYQTAAEKDLYANLMLQGFITSSGAAVQLNLIYFKDEVAPAAFAPFYSIPTTADTTTLSSFTDFLATQGPAMFPPRVDWHSSSFEPNADVYSAIHDIVTSSAELSTITGVTSGTLAFGVQPITTNLIEQGILKGGNALGLSNVNQTWHVIDLGWQSSADDTTVHTAAKTMKEDIIAAAVGESVDLDYIFANDASWDQDVFGSYGSVNIARLKAAQAIYDPTEVFQRLVPGGFKLPPTV</sequence>
<comment type="caution">
    <text evidence="7">The sequence shown here is derived from an EMBL/GenBank/DDBJ whole genome shotgun (WGS) entry which is preliminary data.</text>
</comment>
<dbReference type="Pfam" id="PF01565">
    <property type="entry name" value="FAD_binding_4"/>
    <property type="match status" value="1"/>
</dbReference>
<dbReference type="PANTHER" id="PTHR42973">
    <property type="entry name" value="BINDING OXIDOREDUCTASE, PUTATIVE (AFU_ORTHOLOGUE AFUA_1G17690)-RELATED"/>
    <property type="match status" value="1"/>
</dbReference>
<comment type="similarity">
    <text evidence="1">Belongs to the oxygen-dependent FAD-linked oxidoreductase family.</text>
</comment>
<keyword evidence="4" id="KW-0560">Oxidoreductase</keyword>
<keyword evidence="3" id="KW-0274">FAD</keyword>
<evidence type="ECO:0000256" key="2">
    <source>
        <dbReference type="ARBA" id="ARBA00022630"/>
    </source>
</evidence>
<dbReference type="GO" id="GO:0071949">
    <property type="term" value="F:FAD binding"/>
    <property type="evidence" value="ECO:0007669"/>
    <property type="project" value="InterPro"/>
</dbReference>
<evidence type="ECO:0000256" key="5">
    <source>
        <dbReference type="SAM" id="SignalP"/>
    </source>
</evidence>
<protein>
    <recommendedName>
        <fullName evidence="6">FAD-binding PCMH-type domain-containing protein</fullName>
    </recommendedName>
</protein>
<evidence type="ECO:0000259" key="6">
    <source>
        <dbReference type="PROSITE" id="PS51387"/>
    </source>
</evidence>
<reference evidence="7" key="1">
    <citation type="submission" date="2023-06" db="EMBL/GenBank/DDBJ databases">
        <title>Genome-scale phylogeny and comparative genomics of the fungal order Sordariales.</title>
        <authorList>
            <consortium name="Lawrence Berkeley National Laboratory"/>
            <person name="Hensen N."/>
            <person name="Bonometti L."/>
            <person name="Westerberg I."/>
            <person name="Brannstrom I.O."/>
            <person name="Guillou S."/>
            <person name="Cros-Aarteil S."/>
            <person name="Calhoun S."/>
            <person name="Haridas S."/>
            <person name="Kuo A."/>
            <person name="Mondo S."/>
            <person name="Pangilinan J."/>
            <person name="Riley R."/>
            <person name="LaButti K."/>
            <person name="Andreopoulos B."/>
            <person name="Lipzen A."/>
            <person name="Chen C."/>
            <person name="Yanf M."/>
            <person name="Daum C."/>
            <person name="Ng V."/>
            <person name="Clum A."/>
            <person name="Steindorff A."/>
            <person name="Ohm R."/>
            <person name="Martin F."/>
            <person name="Silar P."/>
            <person name="Natvig D."/>
            <person name="Lalanne C."/>
            <person name="Gautier V."/>
            <person name="Ament-velasquez S.L."/>
            <person name="Kruys A."/>
            <person name="Hutchinson M.I."/>
            <person name="Powell A.J."/>
            <person name="Barry K."/>
            <person name="Miller A.N."/>
            <person name="Grigoriev I.V."/>
            <person name="Debuchy R."/>
            <person name="Gladieux P."/>
            <person name="Thoren M.H."/>
            <person name="Johannesson H."/>
        </authorList>
    </citation>
    <scope>NUCLEOTIDE SEQUENCE</scope>
    <source>
        <strain evidence="7">SMH3391-2</strain>
    </source>
</reference>
<gene>
    <name evidence="7" type="ORF">B0T17DRAFT_593042</name>
</gene>
<evidence type="ECO:0000256" key="3">
    <source>
        <dbReference type="ARBA" id="ARBA00022827"/>
    </source>
</evidence>
<keyword evidence="8" id="KW-1185">Reference proteome</keyword>
<dbReference type="InterPro" id="IPR006094">
    <property type="entry name" value="Oxid_FAD_bind_N"/>
</dbReference>
<name>A0AA40BVN6_9PEZI</name>
<dbReference type="InterPro" id="IPR016166">
    <property type="entry name" value="FAD-bd_PCMH"/>
</dbReference>